<protein>
    <submittedName>
        <fullName evidence="9">ABC exporter membrane fusion protein, DevB family</fullName>
    </submittedName>
</protein>
<keyword evidence="10" id="KW-1185">Reference proteome</keyword>
<organism evidence="9 10">
    <name type="scientific">Halomicronema hongdechloris C2206</name>
    <dbReference type="NCBI Taxonomy" id="1641165"/>
    <lineage>
        <taxon>Bacteria</taxon>
        <taxon>Bacillati</taxon>
        <taxon>Cyanobacteriota</taxon>
        <taxon>Cyanophyceae</taxon>
        <taxon>Nodosilineales</taxon>
        <taxon>Nodosilineaceae</taxon>
        <taxon>Halomicronema</taxon>
    </lineage>
</organism>
<evidence type="ECO:0000256" key="1">
    <source>
        <dbReference type="ARBA" id="ARBA00004196"/>
    </source>
</evidence>
<dbReference type="RefSeq" id="WP_080807786.1">
    <property type="nucleotide sequence ID" value="NZ_CP021983.2"/>
</dbReference>
<comment type="similarity">
    <text evidence="2">Belongs to the membrane fusion protein (MFP) (TC 8.A.1) family.</text>
</comment>
<evidence type="ECO:0000256" key="2">
    <source>
        <dbReference type="ARBA" id="ARBA00009477"/>
    </source>
</evidence>
<dbReference type="Gene3D" id="2.40.420.20">
    <property type="match status" value="1"/>
</dbReference>
<dbReference type="Pfam" id="PF25967">
    <property type="entry name" value="RND-MFP_C"/>
    <property type="match status" value="1"/>
</dbReference>
<dbReference type="Gene3D" id="2.40.30.170">
    <property type="match status" value="1"/>
</dbReference>
<feature type="domain" description="CusB-like beta-barrel" evidence="7">
    <location>
        <begin position="294"/>
        <end position="369"/>
    </location>
</feature>
<dbReference type="GO" id="GO:0022857">
    <property type="term" value="F:transmembrane transporter activity"/>
    <property type="evidence" value="ECO:0007669"/>
    <property type="project" value="InterPro"/>
</dbReference>
<dbReference type="STRING" id="1641165.XM38_08700"/>
<comment type="subcellular location">
    <subcellularLocation>
        <location evidence="1">Cell envelope</location>
    </subcellularLocation>
</comment>
<feature type="transmembrane region" description="Helical" evidence="5">
    <location>
        <begin position="12"/>
        <end position="35"/>
    </location>
</feature>
<dbReference type="InterPro" id="IPR050465">
    <property type="entry name" value="UPF0194_transport"/>
</dbReference>
<dbReference type="NCBIfam" id="TIGR01730">
    <property type="entry name" value="RND_mfp"/>
    <property type="match status" value="1"/>
</dbReference>
<dbReference type="InterPro" id="IPR059052">
    <property type="entry name" value="HH_YbhG-like"/>
</dbReference>
<sequence>MHLPLIGKVRRPWLWVLGIGVAAAVIISGSALWFWRNRGPQYDVEALTQPVTEQPLTIRITASGTVQPIQTVNLSPKNAGILQALYVEQGDRVNQGQLIARMESEDEQAQIAQRQAAVAEAEAQLQDVLDGNRPQEIAQASAALEAAQAQLRDNQARLDLANAQLERNRQLQARGAISLEALDTARQEQQSAQAAYERAQAQVQEAEQRLQDLRTQPTPEAEAQARARLAQAQAQLQAAQVQLENTLVRAPFAGVITQKFATEGAFVTPTTSASDATSATSTAIVALAQDLEILAEVPEADIGAIQPGQAVEIRADAFPEEVFRGRVRLIAPEAIERQNVTLFQVRIELLTGKEQLLSNMNVTVAFIGEQLEEALVVPAVAIITQEGRTGVLVPDERGDIEFRPVTLGSQVGEQIQILEGLEPGDRIFTDLPPGQSIESLTFGRD</sequence>
<keyword evidence="5" id="KW-0812">Transmembrane</keyword>
<dbReference type="SUPFAM" id="SSF111369">
    <property type="entry name" value="HlyD-like secretion proteins"/>
    <property type="match status" value="2"/>
</dbReference>
<keyword evidence="5" id="KW-0472">Membrane</keyword>
<dbReference type="EMBL" id="CP021983">
    <property type="protein sequence ID" value="ASC72034.1"/>
    <property type="molecule type" value="Genomic_DNA"/>
</dbReference>
<dbReference type="Gene3D" id="1.10.287.470">
    <property type="entry name" value="Helix hairpin bin"/>
    <property type="match status" value="2"/>
</dbReference>
<evidence type="ECO:0000256" key="5">
    <source>
        <dbReference type="SAM" id="Phobius"/>
    </source>
</evidence>
<dbReference type="Pfam" id="PF25881">
    <property type="entry name" value="HH_YBHG"/>
    <property type="match status" value="1"/>
</dbReference>
<evidence type="ECO:0000256" key="3">
    <source>
        <dbReference type="ARBA" id="ARBA00023054"/>
    </source>
</evidence>
<dbReference type="PRINTS" id="PR01490">
    <property type="entry name" value="RTXTOXIND"/>
</dbReference>
<evidence type="ECO:0000259" key="6">
    <source>
        <dbReference type="Pfam" id="PF25881"/>
    </source>
</evidence>
<feature type="domain" description="YbhG-like alpha-helical hairpin" evidence="6">
    <location>
        <begin position="102"/>
        <end position="245"/>
    </location>
</feature>
<feature type="coiled-coil region" evidence="4">
    <location>
        <begin position="102"/>
        <end position="249"/>
    </location>
</feature>
<keyword evidence="3 4" id="KW-0175">Coiled coil</keyword>
<accession>A0A1Z3HP01</accession>
<proteinExistence type="inferred from homology"/>
<dbReference type="KEGG" id="hhg:XM38_029880"/>
<evidence type="ECO:0000259" key="7">
    <source>
        <dbReference type="Pfam" id="PF25954"/>
    </source>
</evidence>
<dbReference type="Gene3D" id="2.40.50.100">
    <property type="match status" value="2"/>
</dbReference>
<dbReference type="InterPro" id="IPR058792">
    <property type="entry name" value="Beta-barrel_RND_2"/>
</dbReference>
<dbReference type="InterPro" id="IPR006143">
    <property type="entry name" value="RND_pump_MFP"/>
</dbReference>
<evidence type="ECO:0000256" key="4">
    <source>
        <dbReference type="SAM" id="Coils"/>
    </source>
</evidence>
<dbReference type="PANTHER" id="PTHR32347:SF14">
    <property type="entry name" value="EFFLUX SYSTEM COMPONENT YKNX-RELATED"/>
    <property type="match status" value="1"/>
</dbReference>
<dbReference type="Proteomes" id="UP000191901">
    <property type="component" value="Chromosome"/>
</dbReference>
<evidence type="ECO:0000313" key="9">
    <source>
        <dbReference type="EMBL" id="ASC72034.1"/>
    </source>
</evidence>
<dbReference type="AlphaFoldDB" id="A0A1Z3HP01"/>
<evidence type="ECO:0000313" key="10">
    <source>
        <dbReference type="Proteomes" id="UP000191901"/>
    </source>
</evidence>
<keyword evidence="5" id="KW-1133">Transmembrane helix</keyword>
<dbReference type="OrthoDB" id="505602at2"/>
<gene>
    <name evidence="9" type="primary">devB_3</name>
    <name evidence="9" type="ORF">XM38_029880</name>
</gene>
<dbReference type="InterPro" id="IPR058627">
    <property type="entry name" value="MdtA-like_C"/>
</dbReference>
<dbReference type="PANTHER" id="PTHR32347">
    <property type="entry name" value="EFFLUX SYSTEM COMPONENT YKNX-RELATED"/>
    <property type="match status" value="1"/>
</dbReference>
<reference evidence="9 10" key="1">
    <citation type="journal article" date="2016" name="Biochim. Biophys. Acta">
        <title>Characterization of red-shifted phycobilisomes isolated from the chlorophyll f-containing cyanobacterium Halomicronema hongdechloris.</title>
        <authorList>
            <person name="Li Y."/>
            <person name="Lin Y."/>
            <person name="Garvey C.J."/>
            <person name="Birch D."/>
            <person name="Corkery R.W."/>
            <person name="Loughlin P.C."/>
            <person name="Scheer H."/>
            <person name="Willows R.D."/>
            <person name="Chen M."/>
        </authorList>
    </citation>
    <scope>NUCLEOTIDE SEQUENCE [LARGE SCALE GENOMIC DNA]</scope>
    <source>
        <strain evidence="9 10">C2206</strain>
    </source>
</reference>
<dbReference type="GO" id="GO:0030313">
    <property type="term" value="C:cell envelope"/>
    <property type="evidence" value="ECO:0007669"/>
    <property type="project" value="UniProtKB-SubCell"/>
</dbReference>
<dbReference type="GO" id="GO:0016020">
    <property type="term" value="C:membrane"/>
    <property type="evidence" value="ECO:0007669"/>
    <property type="project" value="InterPro"/>
</dbReference>
<evidence type="ECO:0000259" key="8">
    <source>
        <dbReference type="Pfam" id="PF25967"/>
    </source>
</evidence>
<feature type="domain" description="Multidrug resistance protein MdtA-like C-terminal permuted SH3" evidence="8">
    <location>
        <begin position="374"/>
        <end position="430"/>
    </location>
</feature>
<dbReference type="Pfam" id="PF25954">
    <property type="entry name" value="Beta-barrel_RND_2"/>
    <property type="match status" value="1"/>
</dbReference>
<name>A0A1Z3HP01_9CYAN</name>